<dbReference type="Proteomes" id="UP000286288">
    <property type="component" value="Unassembled WGS sequence"/>
</dbReference>
<feature type="transmembrane region" description="Helical" evidence="1">
    <location>
        <begin position="86"/>
        <end position="108"/>
    </location>
</feature>
<reference evidence="4 5" key="1">
    <citation type="submission" date="2018-08" db="EMBL/GenBank/DDBJ databases">
        <title>A genome reference for cultivated species of the human gut microbiota.</title>
        <authorList>
            <person name="Zou Y."/>
            <person name="Xue W."/>
            <person name="Luo G."/>
        </authorList>
    </citation>
    <scope>NUCLEOTIDE SEQUENCE [LARGE SCALE GENOMIC DNA]</scope>
    <source>
        <strain evidence="4 5">AF48-16</strain>
    </source>
</reference>
<dbReference type="InterPro" id="IPR000326">
    <property type="entry name" value="PAP2/HPO"/>
</dbReference>
<evidence type="ECO:0000313" key="4">
    <source>
        <dbReference type="EMBL" id="RHK06199.1"/>
    </source>
</evidence>
<dbReference type="GeneID" id="15143499"/>
<feature type="transmembrane region" description="Helical" evidence="1">
    <location>
        <begin position="128"/>
        <end position="149"/>
    </location>
</feature>
<dbReference type="Proteomes" id="UP001268896">
    <property type="component" value="Unassembled WGS sequence"/>
</dbReference>
<evidence type="ECO:0000259" key="2">
    <source>
        <dbReference type="SMART" id="SM00014"/>
    </source>
</evidence>
<evidence type="ECO:0000313" key="5">
    <source>
        <dbReference type="Proteomes" id="UP000286288"/>
    </source>
</evidence>
<dbReference type="CDD" id="cd03392">
    <property type="entry name" value="PAP2_like_2"/>
    <property type="match status" value="1"/>
</dbReference>
<keyword evidence="1" id="KW-0472">Membrane</keyword>
<sequence length="216" mass="25060">MHKKLYFQFAGSCFLLLFVFLGYVVKFYPTWLVSFDETLTRIIRSGYPFWTPFFLWVTKFANPTTIILLFLAVLAVLVINKYYAEALWLSIGTIGIAGLFNPLIKLVFLRERPTLEHLVTESSFSFPSGHSTGSMIFYGTLLFLVPVFFKQPFWQWGIRLLLGLLIGCIGISRIYVGVHFPSDVLGGFCVGLSWLLLTYPYYLQKRFVWRFTRKQL</sequence>
<comment type="caution">
    <text evidence="4">The sequence shown here is derived from an EMBL/GenBank/DDBJ whole genome shotgun (WGS) entry which is preliminary data.</text>
</comment>
<dbReference type="EMBL" id="QRMZ01000011">
    <property type="protein sequence ID" value="RHK06199.1"/>
    <property type="molecule type" value="Genomic_DNA"/>
</dbReference>
<dbReference type="Pfam" id="PF01569">
    <property type="entry name" value="PAP2"/>
    <property type="match status" value="1"/>
</dbReference>
<dbReference type="AlphaFoldDB" id="A0A377KYM3"/>
<dbReference type="Gene3D" id="1.20.144.10">
    <property type="entry name" value="Phosphatidic acid phosphatase type 2/haloperoxidase"/>
    <property type="match status" value="2"/>
</dbReference>
<proteinExistence type="predicted"/>
<dbReference type="PANTHER" id="PTHR14969:SF13">
    <property type="entry name" value="AT30094P"/>
    <property type="match status" value="1"/>
</dbReference>
<dbReference type="EMBL" id="JARQDV010000011">
    <property type="protein sequence ID" value="MDT2965760.1"/>
    <property type="molecule type" value="Genomic_DNA"/>
</dbReference>
<feature type="domain" description="Phosphatidic acid phosphatase type 2/haloperoxidase" evidence="2">
    <location>
        <begin position="87"/>
        <end position="199"/>
    </location>
</feature>
<dbReference type="RefSeq" id="WP_015510495.1">
    <property type="nucleotide sequence ID" value="NZ_BJMG01000015.1"/>
</dbReference>
<keyword evidence="1" id="KW-0812">Transmembrane</keyword>
<dbReference type="InterPro" id="IPR036938">
    <property type="entry name" value="PAP2/HPO_sf"/>
</dbReference>
<dbReference type="SUPFAM" id="SSF48317">
    <property type="entry name" value="Acid phosphatase/Vanadium-dependent haloperoxidase"/>
    <property type="match status" value="1"/>
</dbReference>
<name>A0A377KYM3_ENTCA</name>
<gene>
    <name evidence="4" type="ORF">DW084_09335</name>
    <name evidence="3" type="ORF">P7I32_14185</name>
</gene>
<accession>A0A377KYM3</accession>
<feature type="transmembrane region" description="Helical" evidence="1">
    <location>
        <begin position="184"/>
        <end position="203"/>
    </location>
</feature>
<feature type="transmembrane region" description="Helical" evidence="1">
    <location>
        <begin position="60"/>
        <end position="79"/>
    </location>
</feature>
<organism evidence="4 5">
    <name type="scientific">Enterococcus casseliflavus</name>
    <name type="common">Enterococcus flavescens</name>
    <dbReference type="NCBI Taxonomy" id="37734"/>
    <lineage>
        <taxon>Bacteria</taxon>
        <taxon>Bacillati</taxon>
        <taxon>Bacillota</taxon>
        <taxon>Bacilli</taxon>
        <taxon>Lactobacillales</taxon>
        <taxon>Enterococcaceae</taxon>
        <taxon>Enterococcus</taxon>
    </lineage>
</organism>
<reference evidence="3" key="2">
    <citation type="submission" date="2023-03" db="EMBL/GenBank/DDBJ databases">
        <authorList>
            <person name="Shen W."/>
            <person name="Cai J."/>
        </authorList>
    </citation>
    <scope>NUCLEOTIDE SEQUENCE</scope>
    <source>
        <strain evidence="3">K72-2</strain>
    </source>
</reference>
<keyword evidence="1" id="KW-1133">Transmembrane helix</keyword>
<dbReference type="SMART" id="SM00014">
    <property type="entry name" value="acidPPc"/>
    <property type="match status" value="1"/>
</dbReference>
<evidence type="ECO:0000256" key="1">
    <source>
        <dbReference type="SAM" id="Phobius"/>
    </source>
</evidence>
<feature type="transmembrane region" description="Helical" evidence="1">
    <location>
        <begin position="5"/>
        <end position="25"/>
    </location>
</feature>
<feature type="transmembrane region" description="Helical" evidence="1">
    <location>
        <begin position="156"/>
        <end position="178"/>
    </location>
</feature>
<evidence type="ECO:0000313" key="3">
    <source>
        <dbReference type="EMBL" id="MDT2965760.1"/>
    </source>
</evidence>
<protein>
    <submittedName>
        <fullName evidence="4">Phosphatase PAP2 family protein</fullName>
    </submittedName>
</protein>
<dbReference type="PANTHER" id="PTHR14969">
    <property type="entry name" value="SPHINGOSINE-1-PHOSPHATE PHOSPHOHYDROLASE"/>
    <property type="match status" value="1"/>
</dbReference>